<sequence length="294" mass="32441">MFPPKSIRRTGPKFLFCLVLLRWLAGSFMAAGVASLLGVAGLRVLNKVNPAPRLDLTYTQLMEVLERSLLLHEAMPDIVSGDSVFKRDRNKVAQRMDHGIFGRSLRTIYDIGGGGKPRPGLGRRQCCWEAVQELAKTDGNAQKLVAFVEELRAYISRRCGREVEVSGATAISTLNDGDTALHGDGARFDLRTITCLMLAYGTPAYVPKCVSFGLVRDREWETRGLGRGSFHGLEGMKAAWDYLGDIVVHHGETYGGDVYAMGGWAIGRFLAVAHRVNPTVGCHWSIVIDWKFVE</sequence>
<dbReference type="AlphaFoldDB" id="A0A8J2SHT7"/>
<reference evidence="1" key="1">
    <citation type="submission" date="2021-11" db="EMBL/GenBank/DDBJ databases">
        <authorList>
            <consortium name="Genoscope - CEA"/>
            <person name="William W."/>
        </authorList>
    </citation>
    <scope>NUCLEOTIDE SEQUENCE</scope>
</reference>
<dbReference type="Proteomes" id="UP000789595">
    <property type="component" value="Unassembled WGS sequence"/>
</dbReference>
<organism evidence="1 2">
    <name type="scientific">Pelagomonas calceolata</name>
    <dbReference type="NCBI Taxonomy" id="35677"/>
    <lineage>
        <taxon>Eukaryota</taxon>
        <taxon>Sar</taxon>
        <taxon>Stramenopiles</taxon>
        <taxon>Ochrophyta</taxon>
        <taxon>Pelagophyceae</taxon>
        <taxon>Pelagomonadales</taxon>
        <taxon>Pelagomonadaceae</taxon>
        <taxon>Pelagomonas</taxon>
    </lineage>
</organism>
<gene>
    <name evidence="1" type="ORF">PECAL_3P05650</name>
</gene>
<name>A0A8J2SHT7_9STRA</name>
<proteinExistence type="predicted"/>
<comment type="caution">
    <text evidence="1">The sequence shown here is derived from an EMBL/GenBank/DDBJ whole genome shotgun (WGS) entry which is preliminary data.</text>
</comment>
<evidence type="ECO:0000313" key="1">
    <source>
        <dbReference type="EMBL" id="CAH0370668.1"/>
    </source>
</evidence>
<keyword evidence="2" id="KW-1185">Reference proteome</keyword>
<accession>A0A8J2SHT7</accession>
<dbReference type="EMBL" id="CAKKNE010000003">
    <property type="protein sequence ID" value="CAH0370668.1"/>
    <property type="molecule type" value="Genomic_DNA"/>
</dbReference>
<evidence type="ECO:0000313" key="2">
    <source>
        <dbReference type="Proteomes" id="UP000789595"/>
    </source>
</evidence>
<protein>
    <submittedName>
        <fullName evidence="1">Uncharacterized protein</fullName>
    </submittedName>
</protein>